<feature type="domain" description="Alpha/beta hydrolase fold-3" evidence="4">
    <location>
        <begin position="79"/>
        <end position="284"/>
    </location>
</feature>
<keyword evidence="6" id="KW-1185">Reference proteome</keyword>
<dbReference type="InterPro" id="IPR029058">
    <property type="entry name" value="AB_hydrolase_fold"/>
</dbReference>
<dbReference type="SUPFAM" id="SSF53474">
    <property type="entry name" value="alpha/beta-Hydrolases"/>
    <property type="match status" value="1"/>
</dbReference>
<organism evidence="5 6">
    <name type="scientific">Ureibacillus thermosphaericus</name>
    <dbReference type="NCBI Taxonomy" id="51173"/>
    <lineage>
        <taxon>Bacteria</taxon>
        <taxon>Bacillati</taxon>
        <taxon>Bacillota</taxon>
        <taxon>Bacilli</taxon>
        <taxon>Bacillales</taxon>
        <taxon>Caryophanaceae</taxon>
        <taxon>Ureibacillus</taxon>
    </lineage>
</organism>
<evidence type="ECO:0000256" key="3">
    <source>
        <dbReference type="PROSITE-ProRule" id="PRU10038"/>
    </source>
</evidence>
<comment type="similarity">
    <text evidence="1">Belongs to the 'GDXG' lipolytic enzyme family.</text>
</comment>
<evidence type="ECO:0000259" key="4">
    <source>
        <dbReference type="Pfam" id="PF07859"/>
    </source>
</evidence>
<evidence type="ECO:0000313" key="5">
    <source>
        <dbReference type="EMBL" id="MBB5148577.1"/>
    </source>
</evidence>
<feature type="active site" evidence="3">
    <location>
        <position position="156"/>
    </location>
</feature>
<accession>A0A840PRY0</accession>
<dbReference type="InterPro" id="IPR013094">
    <property type="entry name" value="AB_hydrolase_3"/>
</dbReference>
<dbReference type="PANTHER" id="PTHR48081:SF8">
    <property type="entry name" value="ALPHA_BETA HYDROLASE FOLD-3 DOMAIN-CONTAINING PROTEIN-RELATED"/>
    <property type="match status" value="1"/>
</dbReference>
<proteinExistence type="inferred from homology"/>
<name>A0A840PRY0_URETH</name>
<dbReference type="Pfam" id="PF07859">
    <property type="entry name" value="Abhydrolase_3"/>
    <property type="match status" value="1"/>
</dbReference>
<dbReference type="RefSeq" id="WP_016838048.1">
    <property type="nucleotide sequence ID" value="NZ_AP018335.1"/>
</dbReference>
<dbReference type="Proteomes" id="UP000557217">
    <property type="component" value="Unassembled WGS sequence"/>
</dbReference>
<dbReference type="InterPro" id="IPR033140">
    <property type="entry name" value="Lipase_GDXG_put_SER_AS"/>
</dbReference>
<dbReference type="GO" id="GO:0016787">
    <property type="term" value="F:hydrolase activity"/>
    <property type="evidence" value="ECO:0007669"/>
    <property type="project" value="UniProtKB-KW"/>
</dbReference>
<dbReference type="PROSITE" id="PS01174">
    <property type="entry name" value="LIPASE_GDXG_SER"/>
    <property type="match status" value="1"/>
</dbReference>
<protein>
    <submittedName>
        <fullName evidence="5">Acetyl esterase</fullName>
        <ecNumber evidence="5">3.1.1.-</ecNumber>
    </submittedName>
</protein>
<sequence length="313" mass="35375">MSTLLPNTIRYLNETNRQVPLYTMNPIEERSRREKFLRTKCTEGLSNVTKKDVSITVRDGHSITLRIYTPKGKGPFPIIVYYHGGGWVLNSIETCNETCELLAEITKSIVVSVNYRLAPEFKFPTPVFDAYDAFLWTVENKKFLNGTNQILVAGDSAGGNLATVVTLLNRDLQGSTIHAQVLLYPVTDLTFSTASYEEFAVGYGLLKEDMAWFKQHYLNNEDETYHQYVSPLLAKDLTNLPSAFIIVAENDVLRDEGIAYAKKLEDSGGKVKLRIAQGLVHSYFTKNEYFQSQIKETINEIQLFISSLSSLNE</sequence>
<evidence type="ECO:0000256" key="1">
    <source>
        <dbReference type="ARBA" id="ARBA00010515"/>
    </source>
</evidence>
<dbReference type="EC" id="3.1.1.-" evidence="5"/>
<dbReference type="EMBL" id="JACHGZ010000008">
    <property type="protein sequence ID" value="MBB5148577.1"/>
    <property type="molecule type" value="Genomic_DNA"/>
</dbReference>
<comment type="caution">
    <text evidence="5">The sequence shown here is derived from an EMBL/GenBank/DDBJ whole genome shotgun (WGS) entry which is preliminary data.</text>
</comment>
<dbReference type="InterPro" id="IPR050300">
    <property type="entry name" value="GDXG_lipolytic_enzyme"/>
</dbReference>
<reference evidence="5 6" key="1">
    <citation type="submission" date="2020-08" db="EMBL/GenBank/DDBJ databases">
        <title>Genomic Encyclopedia of Type Strains, Phase IV (KMG-IV): sequencing the most valuable type-strain genomes for metagenomic binning, comparative biology and taxonomic classification.</title>
        <authorList>
            <person name="Goeker M."/>
        </authorList>
    </citation>
    <scope>NUCLEOTIDE SEQUENCE [LARGE SCALE GENOMIC DNA]</scope>
    <source>
        <strain evidence="5 6">DSM 10633</strain>
    </source>
</reference>
<gene>
    <name evidence="5" type="ORF">HNR36_000963</name>
</gene>
<evidence type="ECO:0000313" key="6">
    <source>
        <dbReference type="Proteomes" id="UP000557217"/>
    </source>
</evidence>
<dbReference type="Gene3D" id="3.40.50.1820">
    <property type="entry name" value="alpha/beta hydrolase"/>
    <property type="match status" value="1"/>
</dbReference>
<dbReference type="AlphaFoldDB" id="A0A840PRY0"/>
<keyword evidence="2 5" id="KW-0378">Hydrolase</keyword>
<evidence type="ECO:0000256" key="2">
    <source>
        <dbReference type="ARBA" id="ARBA00022801"/>
    </source>
</evidence>
<dbReference type="PANTHER" id="PTHR48081">
    <property type="entry name" value="AB HYDROLASE SUPERFAMILY PROTEIN C4A8.06C"/>
    <property type="match status" value="1"/>
</dbReference>